<dbReference type="InterPro" id="IPR013211">
    <property type="entry name" value="LVIVD"/>
</dbReference>
<proteinExistence type="predicted"/>
<dbReference type="SUPFAM" id="SSF75011">
    <property type="entry name" value="3-carboxy-cis,cis-mucoante lactonizing enzyme"/>
    <property type="match status" value="1"/>
</dbReference>
<evidence type="ECO:0000259" key="2">
    <source>
        <dbReference type="Pfam" id="PF22888"/>
    </source>
</evidence>
<dbReference type="Proteomes" id="UP000800981">
    <property type="component" value="Unassembled WGS sequence"/>
</dbReference>
<protein>
    <recommendedName>
        <fullName evidence="2">FIMAH domain-containing protein</fullName>
    </recommendedName>
</protein>
<reference evidence="3 4" key="1">
    <citation type="submission" date="2020-03" db="EMBL/GenBank/DDBJ databases">
        <title>Two novel Motilibacter sp.</title>
        <authorList>
            <person name="Liu S."/>
        </authorList>
    </citation>
    <scope>NUCLEOTIDE SEQUENCE [LARGE SCALE GENOMIC DNA]</scope>
    <source>
        <strain evidence="3 4">E257</strain>
    </source>
</reference>
<name>A0ABX0H2Y5_9ACTN</name>
<dbReference type="Pfam" id="PF08309">
    <property type="entry name" value="LVIVD"/>
    <property type="match status" value="1"/>
</dbReference>
<dbReference type="EMBL" id="JAANNP010000053">
    <property type="protein sequence ID" value="NHC15768.1"/>
    <property type="molecule type" value="Genomic_DNA"/>
</dbReference>
<evidence type="ECO:0000313" key="3">
    <source>
        <dbReference type="EMBL" id="NHC15768.1"/>
    </source>
</evidence>
<evidence type="ECO:0000313" key="4">
    <source>
        <dbReference type="Proteomes" id="UP000800981"/>
    </source>
</evidence>
<dbReference type="Pfam" id="PF22888">
    <property type="entry name" value="FIMAH"/>
    <property type="match status" value="1"/>
</dbReference>
<feature type="region of interest" description="Disordered" evidence="1">
    <location>
        <begin position="206"/>
        <end position="225"/>
    </location>
</feature>
<keyword evidence="4" id="KW-1185">Reference proteome</keyword>
<organism evidence="3 4">
    <name type="scientific">Motilibacter deserti</name>
    <dbReference type="NCBI Taxonomy" id="2714956"/>
    <lineage>
        <taxon>Bacteria</taxon>
        <taxon>Bacillati</taxon>
        <taxon>Actinomycetota</taxon>
        <taxon>Actinomycetes</taxon>
        <taxon>Motilibacterales</taxon>
        <taxon>Motilibacteraceae</taxon>
        <taxon>Motilibacter</taxon>
    </lineage>
</organism>
<accession>A0ABX0H2Y5</accession>
<gene>
    <name evidence="3" type="ORF">G9H71_18465</name>
</gene>
<evidence type="ECO:0000256" key="1">
    <source>
        <dbReference type="SAM" id="MobiDB-lite"/>
    </source>
</evidence>
<comment type="caution">
    <text evidence="3">The sequence shown here is derived from an EMBL/GenBank/DDBJ whole genome shotgun (WGS) entry which is preliminary data.</text>
</comment>
<feature type="domain" description="FIMAH" evidence="2">
    <location>
        <begin position="461"/>
        <end position="536"/>
    </location>
</feature>
<dbReference type="InterPro" id="IPR054470">
    <property type="entry name" value="FIMAH_dom"/>
</dbReference>
<sequence>MGPVTPNEVAKTANIEHLDNDPKPPGFVHSSATSFFSALNSDLAFQGDYAFSGNYNGFNIYDISEPADPELVTSVLCPGSQNDISVYGDLLVLSTDSPRTNDSCTTGAAGSQNNAAHWEGIKIFDISDIKSPQYIKSVRTDCGSHTHTLAPSKDLEDLYVYVSSYSPSASAAYCKPPHDKISIVKVPLDAPTDAAIVSTPVLFPDGGNPGKARNPADPTSNSVSATSGCHDLTTFPSRDVMAGACMGDGALFDISNRENPTLIHSVRDDVNFSFWHSASFNNAGTKVVFTDELGGGGQATCDYDPNHGLVKGADAIYDIVDAKMVFKSYFKIPRVQQENENCVAHNGSLIPVKGKDIMVQAWYQGGLSVFDFTDSANPKEIAWFDRGPDVRTHPTTGAPLSVTGGNWSTYWYNGHIFSNEIQRGFDSFKLTDPMFADAAKVKSTELNVQMQQLYTEAVSFQSLYDMVDMYVASGNVTASASASLKDRLAKVDAAAAKGSEAQSISYLESFIAKAKNQIKGDAADIAARDALVSAAGMYVADLTAADKFER</sequence>